<organism evidence="2 3">
    <name type="scientific">Vibrio chanodichtyis</name>
    <dbReference type="NCBI Taxonomy" id="3027932"/>
    <lineage>
        <taxon>Bacteria</taxon>
        <taxon>Pseudomonadati</taxon>
        <taxon>Pseudomonadota</taxon>
        <taxon>Gammaproteobacteria</taxon>
        <taxon>Vibrionales</taxon>
        <taxon>Vibrionaceae</taxon>
        <taxon>Vibrio</taxon>
    </lineage>
</organism>
<evidence type="ECO:0000256" key="1">
    <source>
        <dbReference type="SAM" id="Phobius"/>
    </source>
</evidence>
<gene>
    <name evidence="2" type="ORF">PUN32_12615</name>
</gene>
<feature type="transmembrane region" description="Helical" evidence="1">
    <location>
        <begin position="6"/>
        <end position="28"/>
    </location>
</feature>
<dbReference type="Pfam" id="PF07963">
    <property type="entry name" value="N_methyl"/>
    <property type="match status" value="1"/>
</dbReference>
<reference evidence="2 3" key="1">
    <citation type="submission" date="2023-02" db="EMBL/GenBank/DDBJ databases">
        <title>Vibrio intestini sp. nov., a close relative of Vibrio cholerae isolated from the intestine of Healthy Culter dabryi.</title>
        <authorList>
            <person name="Wu N."/>
        </authorList>
    </citation>
    <scope>NUCLEOTIDE SEQUENCE [LARGE SCALE GENOMIC DNA]</scope>
    <source>
        <strain evidence="2 3">DSL-7</strain>
    </source>
</reference>
<protein>
    <submittedName>
        <fullName evidence="2">Prepilin-type N-terminal cleavage/methylation domain-containing protein</fullName>
    </submittedName>
</protein>
<keyword evidence="1" id="KW-1133">Transmembrane helix</keyword>
<accession>A0ABT5V2G7</accession>
<dbReference type="EMBL" id="JARBFT010000016">
    <property type="protein sequence ID" value="MDE1515858.1"/>
    <property type="molecule type" value="Genomic_DNA"/>
</dbReference>
<proteinExistence type="predicted"/>
<sequence length="137" mass="14976">MRNKQAGFNLIEVMISFVLIGVGALGLVKLQAYIEQRADYALHSVAALNLAEQKLEWFRTRGSSSVSAALPSADFASSIVAGQDLSHPLYHLSWSVPAVALAGELKSIEIEARWQDRHGTAQSVTLHTMISQHSEFD</sequence>
<evidence type="ECO:0000313" key="3">
    <source>
        <dbReference type="Proteomes" id="UP001216189"/>
    </source>
</evidence>
<keyword evidence="1" id="KW-0472">Membrane</keyword>
<comment type="caution">
    <text evidence="2">The sequence shown here is derived from an EMBL/GenBank/DDBJ whole genome shotgun (WGS) entry which is preliminary data.</text>
</comment>
<keyword evidence="1" id="KW-0812">Transmembrane</keyword>
<evidence type="ECO:0000313" key="2">
    <source>
        <dbReference type="EMBL" id="MDE1515858.1"/>
    </source>
</evidence>
<dbReference type="InterPro" id="IPR012902">
    <property type="entry name" value="N_methyl_site"/>
</dbReference>
<dbReference type="Proteomes" id="UP001216189">
    <property type="component" value="Unassembled WGS sequence"/>
</dbReference>
<dbReference type="NCBIfam" id="TIGR02532">
    <property type="entry name" value="IV_pilin_GFxxxE"/>
    <property type="match status" value="1"/>
</dbReference>
<name>A0ABT5V2G7_9VIBR</name>
<dbReference type="RefSeq" id="WP_274723539.1">
    <property type="nucleotide sequence ID" value="NZ_JARBFT010000016.1"/>
</dbReference>
<keyword evidence="3" id="KW-1185">Reference proteome</keyword>